<sequence>MVFLTVIPLMCLLAVVNGYVGTTLVPNVNGKCEINGKLYSSGDVYHNEERCERWICRANSAPISYSLHEDGTFEAGYETKARVEVTGCGLQSVIKEDGKRCRVLSTTGKYPDCCNGPLDCE</sequence>
<feature type="signal peptide" evidence="3">
    <location>
        <begin position="1"/>
        <end position="18"/>
    </location>
</feature>
<keyword evidence="2" id="KW-0964">Secreted</keyword>
<evidence type="ECO:0000256" key="3">
    <source>
        <dbReference type="SAM" id="SignalP"/>
    </source>
</evidence>
<dbReference type="InterPro" id="IPR029277">
    <property type="entry name" value="SVWC_dom"/>
</dbReference>
<organism evidence="5">
    <name type="scientific">Isometrus maculatus</name>
    <name type="common">Lesser brown scorpion</name>
    <name type="synonym">Scorpio maculatus</name>
    <dbReference type="NCBI Taxonomy" id="497827"/>
    <lineage>
        <taxon>Eukaryota</taxon>
        <taxon>Metazoa</taxon>
        <taxon>Ecdysozoa</taxon>
        <taxon>Arthropoda</taxon>
        <taxon>Chelicerata</taxon>
        <taxon>Arachnida</taxon>
        <taxon>Scorpiones</taxon>
        <taxon>Buthida</taxon>
        <taxon>Buthoidea</taxon>
        <taxon>Buthidae</taxon>
        <taxon>Isometrus</taxon>
    </lineage>
</organism>
<protein>
    <recommendedName>
        <fullName evidence="4">Single domain-containing protein</fullName>
    </recommendedName>
</protein>
<dbReference type="AlphaFoldDB" id="A0A0U1SEV4"/>
<comment type="subcellular location">
    <subcellularLocation>
        <location evidence="1">Secreted</location>
    </subcellularLocation>
</comment>
<dbReference type="SMART" id="SM01318">
    <property type="entry name" value="SVWC"/>
    <property type="match status" value="1"/>
</dbReference>
<dbReference type="EMBL" id="EU252193">
    <property type="protein sequence ID" value="ACD11788.1"/>
    <property type="molecule type" value="mRNA"/>
</dbReference>
<feature type="domain" description="Single" evidence="4">
    <location>
        <begin position="32"/>
        <end position="120"/>
    </location>
</feature>
<evidence type="ECO:0000259" key="4">
    <source>
        <dbReference type="SMART" id="SM01318"/>
    </source>
</evidence>
<keyword evidence="3" id="KW-0732">Signal</keyword>
<name>A0A0U1SEV4_ISOMC</name>
<evidence type="ECO:0000313" key="5">
    <source>
        <dbReference type="EMBL" id="ACD11788.1"/>
    </source>
</evidence>
<proteinExistence type="evidence at transcript level"/>
<feature type="chain" id="PRO_5006829188" description="Single domain-containing protein" evidence="3">
    <location>
        <begin position="19"/>
        <end position="121"/>
    </location>
</feature>
<reference evidence="5" key="1">
    <citation type="submission" date="2007-10" db="EMBL/GenBank/DDBJ databases">
        <title>Classification and functional annotation of ESTs from venom glands of Isometrus maculatus.</title>
        <authorList>
            <person name="Li W."/>
            <person name="Ma Y."/>
            <person name="Zhao R."/>
            <person name="Cao Z."/>
        </authorList>
    </citation>
    <scope>NUCLEOTIDE SEQUENCE</scope>
    <source>
        <tissue evidence="5">Venom gland</tissue>
    </source>
</reference>
<dbReference type="GO" id="GO:0005576">
    <property type="term" value="C:extracellular region"/>
    <property type="evidence" value="ECO:0007669"/>
    <property type="project" value="UniProtKB-SubCell"/>
</dbReference>
<evidence type="ECO:0000256" key="2">
    <source>
        <dbReference type="ARBA" id="ARBA00022525"/>
    </source>
</evidence>
<evidence type="ECO:0000256" key="1">
    <source>
        <dbReference type="ARBA" id="ARBA00004613"/>
    </source>
</evidence>
<accession>A0A0U1SEV4</accession>